<keyword evidence="2" id="KW-1185">Reference proteome</keyword>
<organism evidence="1 2">
    <name type="scientific">Capillimicrobium parvum</name>
    <dbReference type="NCBI Taxonomy" id="2884022"/>
    <lineage>
        <taxon>Bacteria</taxon>
        <taxon>Bacillati</taxon>
        <taxon>Actinomycetota</taxon>
        <taxon>Thermoleophilia</taxon>
        <taxon>Solirubrobacterales</taxon>
        <taxon>Capillimicrobiaceae</taxon>
        <taxon>Capillimicrobium</taxon>
    </lineage>
</organism>
<accession>A0A9E6XV02</accession>
<dbReference type="Proteomes" id="UP001162834">
    <property type="component" value="Chromosome"/>
</dbReference>
<evidence type="ECO:0000313" key="2">
    <source>
        <dbReference type="Proteomes" id="UP001162834"/>
    </source>
</evidence>
<proteinExistence type="predicted"/>
<gene>
    <name evidence="1" type="ORF">DSM104329_00977</name>
</gene>
<dbReference type="SUPFAM" id="SSF51197">
    <property type="entry name" value="Clavaminate synthase-like"/>
    <property type="match status" value="1"/>
</dbReference>
<dbReference type="EMBL" id="CP087164">
    <property type="protein sequence ID" value="UGS34598.1"/>
    <property type="molecule type" value="Genomic_DNA"/>
</dbReference>
<sequence>MNVFAFDPADHRETFERQGWVYIPGGIDPEFHEYVRRYIADSFDDTRIASRAIPGKKEQSLFDLPADVDHERELFDPLCRLTGLERSTMTLSERHINGYDSAADPEPAPHKDRYASQISVGLSIDIPAGSQLVIYPYDHLELNPFNTAADLYDSLPAHEKPEVVVRSAREVVIDDRPGDVVVFHGNCTWHLRRNSADSYNLYFKFNDFDCDPLGEDPATPARREATLAALGSSEIGELYPVLSRRLDSVARAHARHEWWETSVRAKLWGGDEAPLTSAQFRLLQTVDGVRDVDTLAEAGTPDDDVAVAVRAMAEIGVLDLLRAPLGAQLSAVGAEQRG</sequence>
<dbReference type="AlphaFoldDB" id="A0A9E6XV02"/>
<dbReference type="RefSeq" id="WP_259314265.1">
    <property type="nucleotide sequence ID" value="NZ_CP087164.1"/>
</dbReference>
<name>A0A9E6XV02_9ACTN</name>
<evidence type="ECO:0000313" key="1">
    <source>
        <dbReference type="EMBL" id="UGS34598.1"/>
    </source>
</evidence>
<protein>
    <submittedName>
        <fullName evidence="1">Uncharacterized protein</fullName>
    </submittedName>
</protein>
<reference evidence="1" key="1">
    <citation type="journal article" date="2022" name="Int. J. Syst. Evol. Microbiol.">
        <title>Pseudomonas aegrilactucae sp. nov. and Pseudomonas morbosilactucae sp. nov., pathogens causing bacterial rot of lettuce in Japan.</title>
        <authorList>
            <person name="Sawada H."/>
            <person name="Fujikawa T."/>
            <person name="Satou M."/>
        </authorList>
    </citation>
    <scope>NUCLEOTIDE SEQUENCE</scope>
    <source>
        <strain evidence="1">0166_1</strain>
    </source>
</reference>
<dbReference type="KEGG" id="sbae:DSM104329_00977"/>